<comment type="caution">
    <text evidence="2">The sequence shown here is derived from an EMBL/GenBank/DDBJ whole genome shotgun (WGS) entry which is preliminary data.</text>
</comment>
<dbReference type="RefSeq" id="WP_184857512.1">
    <property type="nucleotide sequence ID" value="NZ_JACHLK010000004.1"/>
</dbReference>
<dbReference type="EMBL" id="JACHLK010000004">
    <property type="protein sequence ID" value="MBB6559982.1"/>
    <property type="molecule type" value="Genomic_DNA"/>
</dbReference>
<evidence type="ECO:0000313" key="3">
    <source>
        <dbReference type="Proteomes" id="UP000575083"/>
    </source>
</evidence>
<feature type="chain" id="PRO_5031412874" evidence="1">
    <location>
        <begin position="20"/>
        <end position="263"/>
    </location>
</feature>
<proteinExistence type="predicted"/>
<evidence type="ECO:0000313" key="2">
    <source>
        <dbReference type="EMBL" id="MBB6559982.1"/>
    </source>
</evidence>
<gene>
    <name evidence="2" type="ORF">HNP48_002654</name>
</gene>
<dbReference type="AlphaFoldDB" id="A0A7X0U986"/>
<keyword evidence="1" id="KW-0732">Signal</keyword>
<name>A0A7X0U986_9BURK</name>
<keyword evidence="3" id="KW-1185">Reference proteome</keyword>
<organism evidence="2 3">
    <name type="scientific">Acidovorax soli</name>
    <dbReference type="NCBI Taxonomy" id="592050"/>
    <lineage>
        <taxon>Bacteria</taxon>
        <taxon>Pseudomonadati</taxon>
        <taxon>Pseudomonadota</taxon>
        <taxon>Betaproteobacteria</taxon>
        <taxon>Burkholderiales</taxon>
        <taxon>Comamonadaceae</taxon>
        <taxon>Acidovorax</taxon>
    </lineage>
</organism>
<reference evidence="2 3" key="1">
    <citation type="submission" date="2020-08" db="EMBL/GenBank/DDBJ databases">
        <title>Functional genomics of gut bacteria from endangered species of beetles.</title>
        <authorList>
            <person name="Carlos-Shanley C."/>
        </authorList>
    </citation>
    <scope>NUCLEOTIDE SEQUENCE [LARGE SCALE GENOMIC DNA]</scope>
    <source>
        <strain evidence="2 3">S00198</strain>
    </source>
</reference>
<dbReference type="Proteomes" id="UP000575083">
    <property type="component" value="Unassembled WGS sequence"/>
</dbReference>
<accession>A0A7X0U986</accession>
<feature type="signal peptide" evidence="1">
    <location>
        <begin position="1"/>
        <end position="19"/>
    </location>
</feature>
<protein>
    <submittedName>
        <fullName evidence="2">Uncharacterized protein</fullName>
    </submittedName>
</protein>
<sequence>MIRFLFVLALCCMPLLASAADITISCIGPESDDCPVAVDVVLHRETFVASFDQRAADGKWLQRQEVFWCKGMGVDSPYRWLHPAWGICEPTGTFRTLNGEFTKRQLAENGVSFSTRQVQARCEPGDLSRPSCGPTVWPPTNERLRLSCIGPDTDDCPVAVDVKLQGDGLLATVSTEPGGGGQRSFFEWCTGFSITGDAPLRWWASKGFPCLLWGTSRPLNGELTKRQLADAYAMFETRTVEAVCQFGGSGLTSRQPACTKVQR</sequence>
<evidence type="ECO:0000256" key="1">
    <source>
        <dbReference type="SAM" id="SignalP"/>
    </source>
</evidence>